<gene>
    <name evidence="1" type="ORF">AVEN_19929_1</name>
    <name evidence="2" type="ORF">AVEN_28507_1</name>
</gene>
<sequence>MVRCLKSNRNPSEIIQNWEPFHVLGLSACRENMCCEKMDCRFTEAMQQAIRHNRFSRSDDVNGTIVSNRTEIHQRLFETGSAYTS</sequence>
<name>A0A4Y2R8X1_ARAVE</name>
<evidence type="ECO:0000313" key="2">
    <source>
        <dbReference type="EMBL" id="GBN71275.1"/>
    </source>
</evidence>
<accession>A0A4Y2R8X1</accession>
<dbReference type="EMBL" id="BGPR01015950">
    <property type="protein sequence ID" value="GBN71275.1"/>
    <property type="molecule type" value="Genomic_DNA"/>
</dbReference>
<comment type="caution">
    <text evidence="2">The sequence shown here is derived from an EMBL/GenBank/DDBJ whole genome shotgun (WGS) entry which is preliminary data.</text>
</comment>
<protein>
    <submittedName>
        <fullName evidence="2">Uncharacterized protein</fullName>
    </submittedName>
</protein>
<proteinExistence type="predicted"/>
<dbReference type="AlphaFoldDB" id="A0A4Y2R8X1"/>
<evidence type="ECO:0000313" key="1">
    <source>
        <dbReference type="EMBL" id="GBN71148.1"/>
    </source>
</evidence>
<dbReference type="Proteomes" id="UP000499080">
    <property type="component" value="Unassembled WGS sequence"/>
</dbReference>
<reference evidence="2 3" key="1">
    <citation type="journal article" date="2019" name="Sci. Rep.">
        <title>Orb-weaving spider Araneus ventricosus genome elucidates the spidroin gene catalogue.</title>
        <authorList>
            <person name="Kono N."/>
            <person name="Nakamura H."/>
            <person name="Ohtoshi R."/>
            <person name="Moran D.A.P."/>
            <person name="Shinohara A."/>
            <person name="Yoshida Y."/>
            <person name="Fujiwara M."/>
            <person name="Mori M."/>
            <person name="Tomita M."/>
            <person name="Arakawa K."/>
        </authorList>
    </citation>
    <scope>NUCLEOTIDE SEQUENCE [LARGE SCALE GENOMIC DNA]</scope>
</reference>
<organism evidence="2 3">
    <name type="scientific">Araneus ventricosus</name>
    <name type="common">Orbweaver spider</name>
    <name type="synonym">Epeira ventricosa</name>
    <dbReference type="NCBI Taxonomy" id="182803"/>
    <lineage>
        <taxon>Eukaryota</taxon>
        <taxon>Metazoa</taxon>
        <taxon>Ecdysozoa</taxon>
        <taxon>Arthropoda</taxon>
        <taxon>Chelicerata</taxon>
        <taxon>Arachnida</taxon>
        <taxon>Araneae</taxon>
        <taxon>Araneomorphae</taxon>
        <taxon>Entelegynae</taxon>
        <taxon>Araneoidea</taxon>
        <taxon>Araneidae</taxon>
        <taxon>Araneus</taxon>
    </lineage>
</organism>
<dbReference type="EMBL" id="BGPR01015924">
    <property type="protein sequence ID" value="GBN71148.1"/>
    <property type="molecule type" value="Genomic_DNA"/>
</dbReference>
<evidence type="ECO:0000313" key="3">
    <source>
        <dbReference type="Proteomes" id="UP000499080"/>
    </source>
</evidence>
<keyword evidence="3" id="KW-1185">Reference proteome</keyword>